<dbReference type="AlphaFoldDB" id="A0A674PBY6"/>
<dbReference type="PANTHER" id="PTHR11799:SF12">
    <property type="entry name" value="PARAOXONASE-RELATED"/>
    <property type="match status" value="1"/>
</dbReference>
<dbReference type="Gene3D" id="2.120.10.30">
    <property type="entry name" value="TolB, C-terminal domain"/>
    <property type="match status" value="1"/>
</dbReference>
<accession>A0A674PBY6</accession>
<dbReference type="InterPro" id="IPR011042">
    <property type="entry name" value="6-blade_b-propeller_TolB-like"/>
</dbReference>
<dbReference type="InterPro" id="IPR051288">
    <property type="entry name" value="Serum_paraoxonase/arylesterase"/>
</dbReference>
<dbReference type="InParanoid" id="A0A674PBY6"/>
<reference evidence="1" key="2">
    <citation type="submission" date="2025-08" db="UniProtKB">
        <authorList>
            <consortium name="Ensembl"/>
        </authorList>
    </citation>
    <scope>IDENTIFICATION</scope>
</reference>
<organism evidence="1 2">
    <name type="scientific">Takifugu rubripes</name>
    <name type="common">Japanese pufferfish</name>
    <name type="synonym">Fugu rubripes</name>
    <dbReference type="NCBI Taxonomy" id="31033"/>
    <lineage>
        <taxon>Eukaryota</taxon>
        <taxon>Metazoa</taxon>
        <taxon>Chordata</taxon>
        <taxon>Craniata</taxon>
        <taxon>Vertebrata</taxon>
        <taxon>Euteleostomi</taxon>
        <taxon>Actinopterygii</taxon>
        <taxon>Neopterygii</taxon>
        <taxon>Teleostei</taxon>
        <taxon>Neoteleostei</taxon>
        <taxon>Acanthomorphata</taxon>
        <taxon>Eupercaria</taxon>
        <taxon>Tetraodontiformes</taxon>
        <taxon>Tetradontoidea</taxon>
        <taxon>Tetraodontidae</taxon>
        <taxon>Takifugu</taxon>
    </lineage>
</organism>
<sequence>PGRPECGAEDMTVLRDGPALLSPVCDCYWDQRGASVREPVSKVAFGLHRGNLDLDSFNPHDISVHTDDVPLRTTQRVSDVSDDSIDLFVINHPQHLKLFAHPLLQRCPHPAHVRSPLPTRLLFTLSKSFLNLLCDHVEVDHRTGDLWLGCHPNGLKFLKYDRCNAEFPDFSLQVIQIKNLHSERPLLSHEHVDDGHVITAASVAAPHEGKWLIGASIHKAAL</sequence>
<evidence type="ECO:0000313" key="1">
    <source>
        <dbReference type="Ensembl" id="ENSTRUP00000083202.1"/>
    </source>
</evidence>
<proteinExistence type="predicted"/>
<protein>
    <submittedName>
        <fullName evidence="1">Uncharacterized protein</fullName>
    </submittedName>
</protein>
<name>A0A674PBY6_TAKRU</name>
<dbReference type="Proteomes" id="UP000005226">
    <property type="component" value="Chromosome 7"/>
</dbReference>
<evidence type="ECO:0000313" key="2">
    <source>
        <dbReference type="Proteomes" id="UP000005226"/>
    </source>
</evidence>
<dbReference type="PANTHER" id="PTHR11799">
    <property type="entry name" value="PARAOXONASE"/>
    <property type="match status" value="1"/>
</dbReference>
<reference evidence="1" key="3">
    <citation type="submission" date="2025-09" db="UniProtKB">
        <authorList>
            <consortium name="Ensembl"/>
        </authorList>
    </citation>
    <scope>IDENTIFICATION</scope>
</reference>
<dbReference type="Ensembl" id="ENSTRUT00000059915.1">
    <property type="protein sequence ID" value="ENSTRUP00000083202.1"/>
    <property type="gene ID" value="ENSTRUG00000028685.1"/>
</dbReference>
<reference evidence="1 2" key="1">
    <citation type="journal article" date="2011" name="Genome Biol. Evol.">
        <title>Integration of the genetic map and genome assembly of fugu facilitates insights into distinct features of genome evolution in teleosts and mammals.</title>
        <authorList>
            <person name="Kai W."/>
            <person name="Kikuchi K."/>
            <person name="Tohari S."/>
            <person name="Chew A.K."/>
            <person name="Tay A."/>
            <person name="Fujiwara A."/>
            <person name="Hosoya S."/>
            <person name="Suetake H."/>
            <person name="Naruse K."/>
            <person name="Brenner S."/>
            <person name="Suzuki Y."/>
            <person name="Venkatesh B."/>
        </authorList>
    </citation>
    <scope>NUCLEOTIDE SEQUENCE [LARGE SCALE GENOMIC DNA]</scope>
</reference>
<keyword evidence="2" id="KW-1185">Reference proteome</keyword>